<proteinExistence type="predicted"/>
<dbReference type="Proteomes" id="UP000000768">
    <property type="component" value="Chromosome 7"/>
</dbReference>
<accession>A0A1Z5R7Y3</accession>
<evidence type="ECO:0008006" key="3">
    <source>
        <dbReference type="Google" id="ProtNLM"/>
    </source>
</evidence>
<protein>
    <recommendedName>
        <fullName evidence="3">FBD domain-containing protein</fullName>
    </recommendedName>
</protein>
<dbReference type="InterPro" id="IPR053197">
    <property type="entry name" value="F-box_SCFL_complex_component"/>
</dbReference>
<dbReference type="EMBL" id="CM000766">
    <property type="protein sequence ID" value="OQU79884.1"/>
    <property type="molecule type" value="Genomic_DNA"/>
</dbReference>
<dbReference type="PANTHER" id="PTHR34223:SF66">
    <property type="entry name" value="F-BOX DOMAIN-CONTAINING PROTEIN"/>
    <property type="match status" value="1"/>
</dbReference>
<reference evidence="1 2" key="1">
    <citation type="journal article" date="2009" name="Nature">
        <title>The Sorghum bicolor genome and the diversification of grasses.</title>
        <authorList>
            <person name="Paterson A.H."/>
            <person name="Bowers J.E."/>
            <person name="Bruggmann R."/>
            <person name="Dubchak I."/>
            <person name="Grimwood J."/>
            <person name="Gundlach H."/>
            <person name="Haberer G."/>
            <person name="Hellsten U."/>
            <person name="Mitros T."/>
            <person name="Poliakov A."/>
            <person name="Schmutz J."/>
            <person name="Spannagl M."/>
            <person name="Tang H."/>
            <person name="Wang X."/>
            <person name="Wicker T."/>
            <person name="Bharti A.K."/>
            <person name="Chapman J."/>
            <person name="Feltus F.A."/>
            <person name="Gowik U."/>
            <person name="Grigoriev I.V."/>
            <person name="Lyons E."/>
            <person name="Maher C.A."/>
            <person name="Martis M."/>
            <person name="Narechania A."/>
            <person name="Otillar R.P."/>
            <person name="Penning B.W."/>
            <person name="Salamov A.A."/>
            <person name="Wang Y."/>
            <person name="Zhang L."/>
            <person name="Carpita N.C."/>
            <person name="Freeling M."/>
            <person name="Gingle A.R."/>
            <person name="Hash C.T."/>
            <person name="Keller B."/>
            <person name="Klein P."/>
            <person name="Kresovich S."/>
            <person name="McCann M.C."/>
            <person name="Ming R."/>
            <person name="Peterson D.G."/>
            <person name="Mehboob-ur-Rahman"/>
            <person name="Ware D."/>
            <person name="Westhoff P."/>
            <person name="Mayer K.F."/>
            <person name="Messing J."/>
            <person name="Rokhsar D.S."/>
        </authorList>
    </citation>
    <scope>NUCLEOTIDE SEQUENCE [LARGE SCALE GENOMIC DNA]</scope>
    <source>
        <strain evidence="2">cv. BTx623</strain>
    </source>
</reference>
<dbReference type="Gramene" id="OQU79884">
    <property type="protein sequence ID" value="OQU79884"/>
    <property type="gene ID" value="SORBI_3007G040800"/>
</dbReference>
<dbReference type="PANTHER" id="PTHR34223">
    <property type="entry name" value="OS11G0201299 PROTEIN"/>
    <property type="match status" value="1"/>
</dbReference>
<name>A0A1Z5R7Y3_SORBI</name>
<evidence type="ECO:0000313" key="1">
    <source>
        <dbReference type="EMBL" id="OQU79884.1"/>
    </source>
</evidence>
<gene>
    <name evidence="1" type="ORF">SORBI_3007G040800</name>
</gene>
<keyword evidence="2" id="KW-1185">Reference proteome</keyword>
<dbReference type="InParanoid" id="A0A1Z5R7Y3"/>
<dbReference type="SUPFAM" id="SSF52047">
    <property type="entry name" value="RNI-like"/>
    <property type="match status" value="1"/>
</dbReference>
<evidence type="ECO:0000313" key="2">
    <source>
        <dbReference type="Proteomes" id="UP000000768"/>
    </source>
</evidence>
<reference evidence="2" key="2">
    <citation type="journal article" date="2018" name="Plant J.">
        <title>The Sorghum bicolor reference genome: improved assembly, gene annotations, a transcriptome atlas, and signatures of genome organization.</title>
        <authorList>
            <person name="McCormick R.F."/>
            <person name="Truong S.K."/>
            <person name="Sreedasyam A."/>
            <person name="Jenkins J."/>
            <person name="Shu S."/>
            <person name="Sims D."/>
            <person name="Kennedy M."/>
            <person name="Amirebrahimi M."/>
            <person name="Weers B.D."/>
            <person name="McKinley B."/>
            <person name="Mattison A."/>
            <person name="Morishige D.T."/>
            <person name="Grimwood J."/>
            <person name="Schmutz J."/>
            <person name="Mullet J.E."/>
        </authorList>
    </citation>
    <scope>NUCLEOTIDE SEQUENCE [LARGE SCALE GENOMIC DNA]</scope>
    <source>
        <strain evidence="2">cv. BTx623</strain>
    </source>
</reference>
<organism evidence="1 2">
    <name type="scientific">Sorghum bicolor</name>
    <name type="common">Sorghum</name>
    <name type="synonym">Sorghum vulgare</name>
    <dbReference type="NCBI Taxonomy" id="4558"/>
    <lineage>
        <taxon>Eukaryota</taxon>
        <taxon>Viridiplantae</taxon>
        <taxon>Streptophyta</taxon>
        <taxon>Embryophyta</taxon>
        <taxon>Tracheophyta</taxon>
        <taxon>Spermatophyta</taxon>
        <taxon>Magnoliopsida</taxon>
        <taxon>Liliopsida</taxon>
        <taxon>Poales</taxon>
        <taxon>Poaceae</taxon>
        <taxon>PACMAD clade</taxon>
        <taxon>Panicoideae</taxon>
        <taxon>Andropogonodae</taxon>
        <taxon>Andropogoneae</taxon>
        <taxon>Sorghinae</taxon>
        <taxon>Sorghum</taxon>
    </lineage>
</organism>
<dbReference type="OMA" id="FCRSEEY"/>
<sequence length="188" mass="21006">MINFVILATEFSSATLKRLSIDYHGFCRSEEYGYEDIVINMLSLVSFHIGALFFFVQCCPLVNVQLLITASVCLDDRKATFGGACNIPGALSSVKNLVLLFPLCQLEFTNLTTLSISDWCLHGNYKVLLYMLKHSPNLVELTLKTRELFGSEHFALSCSIAAVDSPFHCEKLKKVEICPQGNRRVGML</sequence>
<dbReference type="AlphaFoldDB" id="A0A1Z5R7Y3"/>
<feature type="non-terminal residue" evidence="1">
    <location>
        <position position="188"/>
    </location>
</feature>